<reference evidence="1" key="1">
    <citation type="submission" date="2020-10" db="EMBL/GenBank/DDBJ databases">
        <authorList>
            <person name="Gilroy R."/>
        </authorList>
    </citation>
    <scope>NUCLEOTIDE SEQUENCE</scope>
    <source>
        <strain evidence="1">ChiHile30-977</strain>
    </source>
</reference>
<dbReference type="AlphaFoldDB" id="A0A9D0YXG7"/>
<evidence type="ECO:0000313" key="2">
    <source>
        <dbReference type="Proteomes" id="UP000886819"/>
    </source>
</evidence>
<dbReference type="EMBL" id="DVFI01000123">
    <property type="protein sequence ID" value="HIQ63747.1"/>
    <property type="molecule type" value="Genomic_DNA"/>
</dbReference>
<dbReference type="SUPFAM" id="SSF53850">
    <property type="entry name" value="Periplasmic binding protein-like II"/>
    <property type="match status" value="1"/>
</dbReference>
<reference evidence="1" key="2">
    <citation type="journal article" date="2021" name="PeerJ">
        <title>Extensive microbial diversity within the chicken gut microbiome revealed by metagenomics and culture.</title>
        <authorList>
            <person name="Gilroy R."/>
            <person name="Ravi A."/>
            <person name="Getino M."/>
            <person name="Pursley I."/>
            <person name="Horton D.L."/>
            <person name="Alikhan N.F."/>
            <person name="Baker D."/>
            <person name="Gharbi K."/>
            <person name="Hall N."/>
            <person name="Watson M."/>
            <person name="Adriaenssens E.M."/>
            <person name="Foster-Nyarko E."/>
            <person name="Jarju S."/>
            <person name="Secka A."/>
            <person name="Antonio M."/>
            <person name="Oren A."/>
            <person name="Chaudhuri R.R."/>
            <person name="La Ragione R."/>
            <person name="Hildebrand F."/>
            <person name="Pallen M.J."/>
        </authorList>
    </citation>
    <scope>NUCLEOTIDE SEQUENCE</scope>
    <source>
        <strain evidence="1">ChiHile30-977</strain>
    </source>
</reference>
<comment type="caution">
    <text evidence="1">The sequence shown here is derived from an EMBL/GenBank/DDBJ whole genome shotgun (WGS) entry which is preliminary data.</text>
</comment>
<accession>A0A9D0YXG7</accession>
<evidence type="ECO:0008006" key="3">
    <source>
        <dbReference type="Google" id="ProtNLM"/>
    </source>
</evidence>
<name>A0A9D0YXG7_9FIRM</name>
<proteinExistence type="predicted"/>
<organism evidence="1 2">
    <name type="scientific">Candidatus Avichristensenella intestinipullorum</name>
    <dbReference type="NCBI Taxonomy" id="2840693"/>
    <lineage>
        <taxon>Bacteria</taxon>
        <taxon>Bacillati</taxon>
        <taxon>Bacillota</taxon>
        <taxon>Clostridia</taxon>
        <taxon>Candidatus Avichristensenella</taxon>
    </lineage>
</organism>
<protein>
    <recommendedName>
        <fullName evidence="3">Extracellular solute-binding protein</fullName>
    </recommendedName>
</protein>
<dbReference type="Proteomes" id="UP000886819">
    <property type="component" value="Unassembled WGS sequence"/>
</dbReference>
<gene>
    <name evidence="1" type="ORF">IAA66_09235</name>
</gene>
<sequence length="283" mass="30316">MRVWMARLRTLLAALATVCLLWALPSALVWMRPAGEEEARGATVLRVWVCEDWTGTGLQWLAAQSSAFERSAGDVRIVLRRAQPDDWAREGVVAPDLLLFAPGAVSEPQALLVPLCGDFGLQPALAGLGVWRGEVWAVPVCLGGTVRLVNDALGGEPQAQYRSEQDFQDFVAQKTGALVGDLRLARRLSALQASGKGPASWHAEPWGGETDCVLMAAATAQTGERAEAAQRFLRFLLDDAAQDALCALGLLPVTQTAQGPDADAQPLLDALKKRAQIPRGAFD</sequence>
<evidence type="ECO:0000313" key="1">
    <source>
        <dbReference type="EMBL" id="HIQ63747.1"/>
    </source>
</evidence>